<organism evidence="1 2">
    <name type="scientific">Aliiglaciecola lipolytica E3</name>
    <dbReference type="NCBI Taxonomy" id="1127673"/>
    <lineage>
        <taxon>Bacteria</taxon>
        <taxon>Pseudomonadati</taxon>
        <taxon>Pseudomonadota</taxon>
        <taxon>Gammaproteobacteria</taxon>
        <taxon>Alteromonadales</taxon>
        <taxon>Alteromonadaceae</taxon>
        <taxon>Aliiglaciecola</taxon>
    </lineage>
</organism>
<dbReference type="Proteomes" id="UP000006334">
    <property type="component" value="Unassembled WGS sequence"/>
</dbReference>
<gene>
    <name evidence="1" type="ORF">GLIP_0059</name>
</gene>
<accession>K6WW83</accession>
<comment type="caution">
    <text evidence="1">The sequence shown here is derived from an EMBL/GenBank/DDBJ whole genome shotgun (WGS) entry which is preliminary data.</text>
</comment>
<evidence type="ECO:0000313" key="1">
    <source>
        <dbReference type="EMBL" id="GAC12714.1"/>
    </source>
</evidence>
<reference evidence="1 2" key="1">
    <citation type="journal article" date="2017" name="Antonie Van Leeuwenhoek">
        <title>Rhizobium rhizosphaerae sp. nov., a novel species isolated from rice rhizosphere.</title>
        <authorList>
            <person name="Zhao J.J."/>
            <person name="Zhang J."/>
            <person name="Zhang R.J."/>
            <person name="Zhang C.W."/>
            <person name="Yin H.Q."/>
            <person name="Zhang X.X."/>
        </authorList>
    </citation>
    <scope>NUCLEOTIDE SEQUENCE [LARGE SCALE GENOMIC DNA]</scope>
    <source>
        <strain evidence="1 2">E3</strain>
    </source>
</reference>
<protein>
    <submittedName>
        <fullName evidence="1">Uncharacterized protein</fullName>
    </submittedName>
</protein>
<keyword evidence="2" id="KW-1185">Reference proteome</keyword>
<evidence type="ECO:0000313" key="2">
    <source>
        <dbReference type="Proteomes" id="UP000006334"/>
    </source>
</evidence>
<name>K6WW83_9ALTE</name>
<dbReference type="EMBL" id="BAEN01000003">
    <property type="protein sequence ID" value="GAC12714.1"/>
    <property type="molecule type" value="Genomic_DNA"/>
</dbReference>
<dbReference type="RefSeq" id="WP_008842534.1">
    <property type="nucleotide sequence ID" value="NZ_BAEN01000003.1"/>
</dbReference>
<sequence>MFRLLIFLITFVLVGFGLAAEKVNISSYAKYVDSNQLSIKGKVYTFDELMAHLKKENSRGNIIDLSISGKPSEQDLILALAAKIKERPEYKGDGVAVFIVSW</sequence>
<dbReference type="AlphaFoldDB" id="K6WW83"/>
<proteinExistence type="predicted"/>